<dbReference type="PANTHER" id="PTHR42845">
    <property type="entry name" value="COENZYME F420-REDUCING HYDROGENASE, GAMMA SUBUNIT"/>
    <property type="match status" value="1"/>
</dbReference>
<dbReference type="InterPro" id="IPR037024">
    <property type="entry name" value="NiFe_Hase_small_N_sf"/>
</dbReference>
<dbReference type="Gene3D" id="3.30.70.20">
    <property type="match status" value="1"/>
</dbReference>
<dbReference type="GO" id="GO:0051536">
    <property type="term" value="F:iron-sulfur cluster binding"/>
    <property type="evidence" value="ECO:0007669"/>
    <property type="project" value="UniProtKB-KW"/>
</dbReference>
<dbReference type="PROSITE" id="PS51379">
    <property type="entry name" value="4FE4S_FER_2"/>
    <property type="match status" value="2"/>
</dbReference>
<name>A0A4R1GDY7_9BACT</name>
<evidence type="ECO:0000313" key="7">
    <source>
        <dbReference type="EMBL" id="TCK06597.1"/>
    </source>
</evidence>
<dbReference type="OrthoDB" id="9807879at2"/>
<dbReference type="Pfam" id="PF13237">
    <property type="entry name" value="Fer4_10"/>
    <property type="match status" value="1"/>
</dbReference>
<feature type="domain" description="4Fe-4S ferredoxin-type" evidence="6">
    <location>
        <begin position="183"/>
        <end position="212"/>
    </location>
</feature>
<evidence type="ECO:0000256" key="3">
    <source>
        <dbReference type="ARBA" id="ARBA00023002"/>
    </source>
</evidence>
<evidence type="ECO:0000256" key="5">
    <source>
        <dbReference type="ARBA" id="ARBA00023014"/>
    </source>
</evidence>
<dbReference type="PROSITE" id="PS00198">
    <property type="entry name" value="4FE4S_FER_1"/>
    <property type="match status" value="2"/>
</dbReference>
<keyword evidence="5" id="KW-0411">Iron-sulfur</keyword>
<gene>
    <name evidence="7" type="ORF">CLV27_0400</name>
</gene>
<dbReference type="AlphaFoldDB" id="A0A4R1GDY7"/>
<evidence type="ECO:0000256" key="4">
    <source>
        <dbReference type="ARBA" id="ARBA00023004"/>
    </source>
</evidence>
<comment type="caution">
    <text evidence="7">The sequence shown here is derived from an EMBL/GenBank/DDBJ whole genome shotgun (WGS) entry which is preliminary data.</text>
</comment>
<dbReference type="PANTHER" id="PTHR42845:SF2">
    <property type="entry name" value="F420-NON-REDUCING HYDROGENASE VHU SUBUNIT G"/>
    <property type="match status" value="1"/>
</dbReference>
<dbReference type="Pfam" id="PF01058">
    <property type="entry name" value="Oxidored_q6"/>
    <property type="match status" value="1"/>
</dbReference>
<evidence type="ECO:0000259" key="6">
    <source>
        <dbReference type="PROSITE" id="PS51379"/>
    </source>
</evidence>
<dbReference type="GO" id="GO:0046872">
    <property type="term" value="F:metal ion binding"/>
    <property type="evidence" value="ECO:0007669"/>
    <property type="project" value="UniProtKB-KW"/>
</dbReference>
<dbReference type="RefSeq" id="WP_132525285.1">
    <property type="nucleotide sequence ID" value="NZ_SMFV01000001.1"/>
</dbReference>
<organism evidence="7 8">
    <name type="scientific">Phorcysia thermohydrogeniphila</name>
    <dbReference type="NCBI Taxonomy" id="936138"/>
    <lineage>
        <taxon>Bacteria</taxon>
        <taxon>Pseudomonadati</taxon>
        <taxon>Aquificota</taxon>
        <taxon>Aquificia</taxon>
        <taxon>Desulfurobacteriales</taxon>
        <taxon>Desulfurobacteriaceae</taxon>
        <taxon>Phorcysia</taxon>
    </lineage>
</organism>
<dbReference type="SUPFAM" id="SSF56770">
    <property type="entry name" value="HydA/Nqo6-like"/>
    <property type="match status" value="1"/>
</dbReference>
<dbReference type="EMBL" id="SMFV01000001">
    <property type="protein sequence ID" value="TCK06597.1"/>
    <property type="molecule type" value="Genomic_DNA"/>
</dbReference>
<evidence type="ECO:0000256" key="2">
    <source>
        <dbReference type="ARBA" id="ARBA00022723"/>
    </source>
</evidence>
<proteinExistence type="inferred from homology"/>
<dbReference type="GO" id="GO:0016491">
    <property type="term" value="F:oxidoreductase activity"/>
    <property type="evidence" value="ECO:0007669"/>
    <property type="project" value="UniProtKB-KW"/>
</dbReference>
<reference evidence="7 8" key="1">
    <citation type="submission" date="2019-03" db="EMBL/GenBank/DDBJ databases">
        <title>Genomic Encyclopedia of Archaeal and Bacterial Type Strains, Phase II (KMG-II): from individual species to whole genera.</title>
        <authorList>
            <person name="Goeker M."/>
        </authorList>
    </citation>
    <scope>NUCLEOTIDE SEQUENCE [LARGE SCALE GENOMIC DNA]</scope>
    <source>
        <strain evidence="7 8">DSM 24425</strain>
    </source>
</reference>
<dbReference type="InterPro" id="IPR017896">
    <property type="entry name" value="4Fe4S_Fe-S-bd"/>
</dbReference>
<keyword evidence="8" id="KW-1185">Reference proteome</keyword>
<sequence length="245" mass="27076">MFFSKEDFIFEDDLKVKVGFFHFSSCSGCQVSFLDMFEDAVEILDTVELVYSNMLTKRETIPRMHVAFAEGTLCIEDKRHLSLARELAEKANIIVTVGACASFGGIRRLSVGSQPPQPSHQSFIPLTEVEILKGKIKYAIPGCPPNPSLLYNFMLALLEVNEDFLQPFEFMASSKDASGYDVVKEVINKGLCVGCGTCVTACPARALGFNYTYGKPTFNPLFCVHCGSCLAACPQSFKPYPQPVY</sequence>
<dbReference type="Gene3D" id="3.40.50.700">
    <property type="entry name" value="NADH:ubiquinone oxidoreductase-like, 20kDa subunit"/>
    <property type="match status" value="1"/>
</dbReference>
<dbReference type="InterPro" id="IPR006137">
    <property type="entry name" value="NADH_UbQ_OxRdtase-like_20kDa"/>
</dbReference>
<feature type="domain" description="4Fe-4S ferredoxin-type" evidence="6">
    <location>
        <begin position="214"/>
        <end position="243"/>
    </location>
</feature>
<dbReference type="InterPro" id="IPR017900">
    <property type="entry name" value="4Fe4S_Fe_S_CS"/>
</dbReference>
<protein>
    <submittedName>
        <fullName evidence="7">Coenzyme F420-reducing hydrogenase gamma subunit</fullName>
    </submittedName>
</protein>
<evidence type="ECO:0000256" key="1">
    <source>
        <dbReference type="ARBA" id="ARBA00010870"/>
    </source>
</evidence>
<dbReference type="InterPro" id="IPR051349">
    <property type="entry name" value="Hydrogenase_assoc-protein"/>
</dbReference>
<comment type="similarity">
    <text evidence="1">Belongs to the FrhG family.</text>
</comment>
<evidence type="ECO:0000313" key="8">
    <source>
        <dbReference type="Proteomes" id="UP000295777"/>
    </source>
</evidence>
<keyword evidence="2" id="KW-0479">Metal-binding</keyword>
<keyword evidence="3" id="KW-0560">Oxidoreductase</keyword>
<accession>A0A4R1GDY7</accession>
<keyword evidence="4" id="KW-0408">Iron</keyword>
<dbReference type="Proteomes" id="UP000295777">
    <property type="component" value="Unassembled WGS sequence"/>
</dbReference>